<keyword evidence="2" id="KW-1185">Reference proteome</keyword>
<dbReference type="Pfam" id="PF19503">
    <property type="entry name" value="DUF6037"/>
    <property type="match status" value="1"/>
</dbReference>
<name>A0A9Q5JG00_9LACT</name>
<evidence type="ECO:0000313" key="1">
    <source>
        <dbReference type="EMBL" id="OFI46646.1"/>
    </source>
</evidence>
<evidence type="ECO:0000313" key="2">
    <source>
        <dbReference type="Proteomes" id="UP000177273"/>
    </source>
</evidence>
<protein>
    <submittedName>
        <fullName evidence="1">Uncharacterized protein</fullName>
    </submittedName>
</protein>
<accession>A0A9Q5JG00</accession>
<dbReference type="RefSeq" id="WP_070787779.1">
    <property type="nucleotide sequence ID" value="NZ_MKIQ01000027.1"/>
</dbReference>
<dbReference type="AlphaFoldDB" id="A0A9Q5JG00"/>
<comment type="caution">
    <text evidence="1">The sequence shown here is derived from an EMBL/GenBank/DDBJ whole genome shotgun (WGS) entry which is preliminary data.</text>
</comment>
<dbReference type="OrthoDB" id="9775140at2"/>
<gene>
    <name evidence="1" type="ORF">BG262_02255</name>
</gene>
<dbReference type="InterPro" id="IPR046100">
    <property type="entry name" value="DUF6037"/>
</dbReference>
<dbReference type="EMBL" id="MKIQ01000027">
    <property type="protein sequence ID" value="OFI46646.1"/>
    <property type="molecule type" value="Genomic_DNA"/>
</dbReference>
<reference evidence="2" key="1">
    <citation type="submission" date="2016-09" db="EMBL/GenBank/DDBJ databases">
        <title>Draft genome sequence of a novel species of the family Streptococcaceae isolated from flowers.</title>
        <authorList>
            <person name="Chuah L.-O."/>
            <person name="Yap K.-P."/>
            <person name="Thong K.L."/>
            <person name="Liong M.T."/>
            <person name="Ahmad R."/>
            <person name="Rusul G."/>
        </authorList>
    </citation>
    <scope>NUCLEOTIDE SEQUENCE [LARGE SCALE GENOMIC DNA]</scope>
    <source>
        <strain evidence="2">HibF3</strain>
    </source>
</reference>
<organism evidence="1 2">
    <name type="scientific">Floricoccus penangensis</name>
    <dbReference type="NCBI Taxonomy" id="1859475"/>
    <lineage>
        <taxon>Bacteria</taxon>
        <taxon>Bacillati</taxon>
        <taxon>Bacillota</taxon>
        <taxon>Bacilli</taxon>
        <taxon>Lactobacillales</taxon>
        <taxon>Streptococcaceae</taxon>
        <taxon>Floricoccus</taxon>
    </lineage>
</organism>
<dbReference type="Proteomes" id="UP000177273">
    <property type="component" value="Unassembled WGS sequence"/>
</dbReference>
<proteinExistence type="predicted"/>
<sequence length="143" mass="16628">MVWDNLKNHICGMKSYGSNFSGFEFKFKNIHCVVVLTIDEDELIINPYAIAKLFVYKNSDLNNCLVIEPTETNVHIDGKVFDFYNFFEIDNTYTKVNNFEWLKKTFIDTTDSYIPPHYESEIPSTVELAISKTFLINNTVDTD</sequence>